<reference evidence="4 5" key="2">
    <citation type="journal article" date="2008" name="Science">
        <title>Environmental genomics reveals a single-species ecosystem deep within Earth.</title>
        <authorList>
            <person name="Chivian D."/>
            <person name="Brodie E.L."/>
            <person name="Alm E.J."/>
            <person name="Culley D.E."/>
            <person name="Dehal P.S."/>
            <person name="Desantis T.Z."/>
            <person name="Gihring T.M."/>
            <person name="Lapidus A."/>
            <person name="Lin L.H."/>
            <person name="Lowry S.R."/>
            <person name="Moser D.P."/>
            <person name="Richardson P.M."/>
            <person name="Southam G."/>
            <person name="Wanger G."/>
            <person name="Pratt L.M."/>
            <person name="Andersen G.L."/>
            <person name="Hazen T.C."/>
            <person name="Brockman F.J."/>
            <person name="Arkin A.P."/>
            <person name="Onstott T.C."/>
        </authorList>
    </citation>
    <scope>NUCLEOTIDE SEQUENCE [LARGE SCALE GENOMIC DNA]</scope>
    <source>
        <strain evidence="4 5">MP104C</strain>
    </source>
</reference>
<dbReference type="EMBL" id="CP000860">
    <property type="protein sequence ID" value="ACA59950.1"/>
    <property type="molecule type" value="Genomic_DNA"/>
</dbReference>
<feature type="transmembrane region" description="Helical" evidence="3">
    <location>
        <begin position="33"/>
        <end position="52"/>
    </location>
</feature>
<evidence type="ECO:0000256" key="1">
    <source>
        <dbReference type="SAM" id="Coils"/>
    </source>
</evidence>
<sequence length="168" mass="18217">MIVARERTDYGLEEHRRTVPVEVRSSAEKRARLSLMVMVVIAFLLGAAFSYANTYAMNVSYQAESLKKDIAILEAENQSLKAAIDRLDSLPRVEILAVNQLGMIRPTPNDMLFVAIGDPGPAAVSGAVDPEPTKPAVASDPTPEERGLPEGETSDPGILQAFLDLVIR</sequence>
<feature type="coiled-coil region" evidence="1">
    <location>
        <begin position="63"/>
        <end position="90"/>
    </location>
</feature>
<keyword evidence="3" id="KW-0812">Transmembrane</keyword>
<feature type="region of interest" description="Disordered" evidence="2">
    <location>
        <begin position="125"/>
        <end position="157"/>
    </location>
</feature>
<evidence type="ECO:0000313" key="4">
    <source>
        <dbReference type="EMBL" id="ACA59950.1"/>
    </source>
</evidence>
<dbReference type="OrthoDB" id="2082132at2"/>
<dbReference type="RefSeq" id="WP_012302535.1">
    <property type="nucleotide sequence ID" value="NC_010424.1"/>
</dbReference>
<evidence type="ECO:0000313" key="5">
    <source>
        <dbReference type="Proteomes" id="UP000008544"/>
    </source>
</evidence>
<dbReference type="eggNOG" id="COG2919">
    <property type="taxonomic scope" value="Bacteria"/>
</dbReference>
<name>B1I4D8_DESAP</name>
<dbReference type="STRING" id="477974.Daud_1443"/>
<evidence type="ECO:0000256" key="2">
    <source>
        <dbReference type="SAM" id="MobiDB-lite"/>
    </source>
</evidence>
<reference evidence="5" key="1">
    <citation type="submission" date="2007-10" db="EMBL/GenBank/DDBJ databases">
        <title>Complete sequence of chromosome of Desulforudis audaxviator MP104C.</title>
        <authorList>
            <person name="Copeland A."/>
            <person name="Lucas S."/>
            <person name="Lapidus A."/>
            <person name="Barry K."/>
            <person name="Glavina del Rio T."/>
            <person name="Dalin E."/>
            <person name="Tice H."/>
            <person name="Bruce D."/>
            <person name="Pitluck S."/>
            <person name="Lowry S.R."/>
            <person name="Larimer F."/>
            <person name="Land M.L."/>
            <person name="Hauser L."/>
            <person name="Kyrpides N."/>
            <person name="Ivanova N.N."/>
            <person name="Richardson P."/>
        </authorList>
    </citation>
    <scope>NUCLEOTIDE SEQUENCE [LARGE SCALE GENOMIC DNA]</scope>
    <source>
        <strain evidence="5">MP104C</strain>
    </source>
</reference>
<keyword evidence="1" id="KW-0175">Coiled coil</keyword>
<keyword evidence="3" id="KW-0472">Membrane</keyword>
<keyword evidence="5" id="KW-1185">Reference proteome</keyword>
<dbReference type="Proteomes" id="UP000008544">
    <property type="component" value="Chromosome"/>
</dbReference>
<evidence type="ECO:0000256" key="3">
    <source>
        <dbReference type="SAM" id="Phobius"/>
    </source>
</evidence>
<accession>B1I4D8</accession>
<dbReference type="KEGG" id="dau:Daud_1443"/>
<gene>
    <name evidence="4" type="ordered locus">Daud_1443</name>
</gene>
<organism evidence="4 5">
    <name type="scientific">Desulforudis audaxviator (strain MP104C)</name>
    <dbReference type="NCBI Taxonomy" id="477974"/>
    <lineage>
        <taxon>Bacteria</taxon>
        <taxon>Bacillati</taxon>
        <taxon>Bacillota</taxon>
        <taxon>Clostridia</taxon>
        <taxon>Thermoanaerobacterales</taxon>
        <taxon>Candidatus Desulforudaceae</taxon>
        <taxon>Candidatus Desulforudis</taxon>
    </lineage>
</organism>
<dbReference type="AlphaFoldDB" id="B1I4D8"/>
<dbReference type="HOGENOM" id="CLU_1583831_0_0_9"/>
<protein>
    <submittedName>
        <fullName evidence="4">Septum formation initiator</fullName>
    </submittedName>
</protein>
<proteinExistence type="predicted"/>
<keyword evidence="3" id="KW-1133">Transmembrane helix</keyword>